<dbReference type="Proteomes" id="UP000037923">
    <property type="component" value="Unassembled WGS sequence"/>
</dbReference>
<dbReference type="GeneID" id="26908190"/>
<dbReference type="AlphaFoldDB" id="A0A0N0DSI7"/>
<evidence type="ECO:0000256" key="5">
    <source>
        <dbReference type="PROSITE-ProRule" id="PRU10141"/>
    </source>
</evidence>
<dbReference type="Pfam" id="PF00069">
    <property type="entry name" value="Pkinase"/>
    <property type="match status" value="1"/>
</dbReference>
<feature type="compositionally biased region" description="Basic residues" evidence="6">
    <location>
        <begin position="158"/>
        <end position="167"/>
    </location>
</feature>
<feature type="compositionally biased region" description="Low complexity" evidence="6">
    <location>
        <begin position="16"/>
        <end position="28"/>
    </location>
</feature>
<dbReference type="RefSeq" id="XP_015654577.1">
    <property type="nucleotide sequence ID" value="XM_015806706.1"/>
</dbReference>
<reference evidence="8 9" key="1">
    <citation type="submission" date="2015-07" db="EMBL/GenBank/DDBJ databases">
        <title>High-quality genome of monoxenous trypanosomatid Leptomonas pyrrhocoris.</title>
        <authorList>
            <person name="Flegontov P."/>
            <person name="Butenko A."/>
            <person name="Firsov S."/>
            <person name="Vlcek C."/>
            <person name="Logacheva M.D."/>
            <person name="Field M."/>
            <person name="Filatov D."/>
            <person name="Flegontova O."/>
            <person name="Gerasimov E."/>
            <person name="Jackson A.P."/>
            <person name="Kelly S."/>
            <person name="Opperdoes F."/>
            <person name="O'Reilly A."/>
            <person name="Votypka J."/>
            <person name="Yurchenko V."/>
            <person name="Lukes J."/>
        </authorList>
    </citation>
    <scope>NUCLEOTIDE SEQUENCE [LARGE SCALE GENOMIC DNA]</scope>
    <source>
        <strain evidence="8">H10</strain>
    </source>
</reference>
<keyword evidence="2 5" id="KW-0547">Nucleotide-binding</keyword>
<feature type="compositionally biased region" description="Basic residues" evidence="6">
    <location>
        <begin position="220"/>
        <end position="234"/>
    </location>
</feature>
<feature type="compositionally biased region" description="Acidic residues" evidence="6">
    <location>
        <begin position="93"/>
        <end position="103"/>
    </location>
</feature>
<feature type="compositionally biased region" description="Acidic residues" evidence="6">
    <location>
        <begin position="65"/>
        <end position="74"/>
    </location>
</feature>
<accession>A0A0N0DSI7</accession>
<dbReference type="PROSITE" id="PS50011">
    <property type="entry name" value="PROTEIN_KINASE_DOM"/>
    <property type="match status" value="1"/>
</dbReference>
<dbReference type="InterPro" id="IPR011009">
    <property type="entry name" value="Kinase-like_dom_sf"/>
</dbReference>
<keyword evidence="4 5" id="KW-0067">ATP-binding</keyword>
<dbReference type="PROSITE" id="PS00107">
    <property type="entry name" value="PROTEIN_KINASE_ATP"/>
    <property type="match status" value="1"/>
</dbReference>
<proteinExistence type="predicted"/>
<evidence type="ECO:0000259" key="7">
    <source>
        <dbReference type="PROSITE" id="PS50011"/>
    </source>
</evidence>
<dbReference type="InterPro" id="IPR050538">
    <property type="entry name" value="MAP_kinase_kinase_kinase"/>
</dbReference>
<dbReference type="VEuPathDB" id="TriTrypDB:LpyrH10_21_0410"/>
<evidence type="ECO:0000256" key="3">
    <source>
        <dbReference type="ARBA" id="ARBA00022777"/>
    </source>
</evidence>
<keyword evidence="1" id="KW-0808">Transferase</keyword>
<keyword evidence="3" id="KW-0418">Kinase</keyword>
<feature type="compositionally biased region" description="Polar residues" evidence="6">
    <location>
        <begin position="323"/>
        <end position="336"/>
    </location>
</feature>
<dbReference type="PANTHER" id="PTHR48016">
    <property type="entry name" value="MAP KINASE KINASE KINASE SSK2-RELATED-RELATED"/>
    <property type="match status" value="1"/>
</dbReference>
<feature type="compositionally biased region" description="Acidic residues" evidence="6">
    <location>
        <begin position="111"/>
        <end position="153"/>
    </location>
</feature>
<dbReference type="OrthoDB" id="266718at2759"/>
<dbReference type="CDD" id="cd06606">
    <property type="entry name" value="STKc_MAPKKK"/>
    <property type="match status" value="1"/>
</dbReference>
<evidence type="ECO:0000256" key="4">
    <source>
        <dbReference type="ARBA" id="ARBA00022840"/>
    </source>
</evidence>
<dbReference type="PANTHER" id="PTHR48016:SF56">
    <property type="entry name" value="MAPKK KINASE"/>
    <property type="match status" value="1"/>
</dbReference>
<feature type="compositionally biased region" description="Basic and acidic residues" evidence="6">
    <location>
        <begin position="188"/>
        <end position="200"/>
    </location>
</feature>
<sequence length="957" mass="101941">MTTAADLLSAPVTERGGTTASSTKGGTAVDTATTPSPTDEAVTRSEAAEVEDEVEDLGDDKVDADVDADVEDEGDTKGREGTAESLAATETSREDEDDSEVDVSADISGNSDEEGSEEDYSDEESESATDDEDEEYEEEEDEDSDEDEEESDAEPSSTHRRGQRRRSTSSPASRVAVGGGVAAAVAIRAKDKSTPGKPADEGGEDPPFLTKRSNTIVTAKPHHRNSNGKRRKKKDCVEAPRSICTKVSREGDVNVKVVYAVRTRHCFKRFVKEIMTRFSFAKSTDFDMYCIDATGDRVDIDIEEDFEQLLDAFEAAMVRTQEAQNTPTLPQFSTPAGLTEGPRGGYSANASLEERQGKPTSPATAAPRSLLASQLQNSHDGATAGGSFGSAWDYGGSSHPLGTEAEYGSPCGSTSTSGTQKQQLPGSLSPSSGFGASTSVVGGGMENDGKSSASVLRLYVRYSNAYYLVHGYPERPCSPSASPSLFASSNPPGRTTDPNVAALFTNQLQQLSALRPPSDDERRSADQLNALSNGGNGTHAGNGCSYDDSPIVHTLLGSMTGSATGPTALLLPHGSRGKVNEGTSHFFNGLGGTVGGGLYGAGASVRSSHFTGTGVELPSAQNSSFAMLTETQRDAFTCTFMVDGSALVEWRPVSVLGKGSFGTVYEGITLDGKMIAVKVQELPMDDDAAEIKALQTEINLMRSLKHRNIVAYYGCQTRVATTGGQQMEIFLELCHGGSLATLRRKLMKTQHVFAISLVRSYTRQVLHGLAYLHAQHVIHRDIKSDNVLISATGEAKLADFGCSKRFGGGTVQASPATLPFSTSPAPAPPVAAPAAMYQTMVGSPFFMAPEVLREDEGGYTSAADIWSVGCLVIELLGREPWEVTGTNIFQMMFRIAREQGMPTGVPPNCPAMLRSFFERCFERDPAKRATAAELLEHEWMTCPDKLLEEVPTDSVAG</sequence>
<dbReference type="InterPro" id="IPR017441">
    <property type="entry name" value="Protein_kinase_ATP_BS"/>
</dbReference>
<dbReference type="EMBL" id="LGTL01000021">
    <property type="protein sequence ID" value="KPA76138.1"/>
    <property type="molecule type" value="Genomic_DNA"/>
</dbReference>
<dbReference type="Gene3D" id="1.10.510.10">
    <property type="entry name" value="Transferase(Phosphotransferase) domain 1"/>
    <property type="match status" value="1"/>
</dbReference>
<evidence type="ECO:0000256" key="1">
    <source>
        <dbReference type="ARBA" id="ARBA00022679"/>
    </source>
</evidence>
<keyword evidence="9" id="KW-1185">Reference proteome</keyword>
<feature type="region of interest" description="Disordered" evidence="6">
    <location>
        <begin position="514"/>
        <end position="542"/>
    </location>
</feature>
<dbReference type="GO" id="GO:0005524">
    <property type="term" value="F:ATP binding"/>
    <property type="evidence" value="ECO:0007669"/>
    <property type="project" value="UniProtKB-UniRule"/>
</dbReference>
<feature type="region of interest" description="Disordered" evidence="6">
    <location>
        <begin position="1"/>
        <end position="235"/>
    </location>
</feature>
<feature type="compositionally biased region" description="Low complexity" evidence="6">
    <location>
        <begin position="408"/>
        <end position="433"/>
    </location>
</feature>
<feature type="domain" description="Protein kinase" evidence="7">
    <location>
        <begin position="650"/>
        <end position="940"/>
    </location>
</feature>
<evidence type="ECO:0000256" key="2">
    <source>
        <dbReference type="ARBA" id="ARBA00022741"/>
    </source>
</evidence>
<dbReference type="GO" id="GO:0004672">
    <property type="term" value="F:protein kinase activity"/>
    <property type="evidence" value="ECO:0007669"/>
    <property type="project" value="InterPro"/>
</dbReference>
<gene>
    <name evidence="8" type="ORF">ABB37_07905</name>
</gene>
<feature type="binding site" evidence="5">
    <location>
        <position position="678"/>
    </location>
    <ligand>
        <name>ATP</name>
        <dbReference type="ChEBI" id="CHEBI:30616"/>
    </ligand>
</feature>
<name>A0A0N0DSI7_LEPPY</name>
<organism evidence="8 9">
    <name type="scientific">Leptomonas pyrrhocoris</name>
    <name type="common">Firebug parasite</name>
    <dbReference type="NCBI Taxonomy" id="157538"/>
    <lineage>
        <taxon>Eukaryota</taxon>
        <taxon>Discoba</taxon>
        <taxon>Euglenozoa</taxon>
        <taxon>Kinetoplastea</taxon>
        <taxon>Metakinetoplastina</taxon>
        <taxon>Trypanosomatida</taxon>
        <taxon>Trypanosomatidae</taxon>
        <taxon>Leishmaniinae</taxon>
        <taxon>Leptomonas</taxon>
    </lineage>
</organism>
<dbReference type="InterPro" id="IPR000719">
    <property type="entry name" value="Prot_kinase_dom"/>
</dbReference>
<evidence type="ECO:0000313" key="8">
    <source>
        <dbReference type="EMBL" id="KPA76138.1"/>
    </source>
</evidence>
<comment type="caution">
    <text evidence="8">The sequence shown here is derived from an EMBL/GenBank/DDBJ whole genome shotgun (WGS) entry which is preliminary data.</text>
</comment>
<dbReference type="SUPFAM" id="SSF56112">
    <property type="entry name" value="Protein kinase-like (PK-like)"/>
    <property type="match status" value="1"/>
</dbReference>
<feature type="compositionally biased region" description="Acidic residues" evidence="6">
    <location>
        <begin position="48"/>
        <end position="58"/>
    </location>
</feature>
<dbReference type="InterPro" id="IPR008271">
    <property type="entry name" value="Ser/Thr_kinase_AS"/>
</dbReference>
<dbReference type="PROSITE" id="PS00108">
    <property type="entry name" value="PROTEIN_KINASE_ST"/>
    <property type="match status" value="1"/>
</dbReference>
<dbReference type="SMART" id="SM00220">
    <property type="entry name" value="S_TKc"/>
    <property type="match status" value="1"/>
</dbReference>
<protein>
    <recommendedName>
        <fullName evidence="7">Protein kinase domain-containing protein</fullName>
    </recommendedName>
</protein>
<dbReference type="OMA" id="MPTGVPK"/>
<feature type="region of interest" description="Disordered" evidence="6">
    <location>
        <begin position="323"/>
        <end position="367"/>
    </location>
</feature>
<feature type="region of interest" description="Disordered" evidence="6">
    <location>
        <begin position="401"/>
        <end position="435"/>
    </location>
</feature>
<evidence type="ECO:0000256" key="6">
    <source>
        <dbReference type="SAM" id="MobiDB-lite"/>
    </source>
</evidence>
<evidence type="ECO:0000313" key="9">
    <source>
        <dbReference type="Proteomes" id="UP000037923"/>
    </source>
</evidence>